<dbReference type="EMBL" id="JAHESF010000061">
    <property type="protein sequence ID" value="MBT1701229.1"/>
    <property type="molecule type" value="Genomic_DNA"/>
</dbReference>
<reference evidence="2 3" key="1">
    <citation type="submission" date="2021-05" db="EMBL/GenBank/DDBJ databases">
        <title>A Polyphasic approach of four new species of the genus Ohtaekwangia: Ohtaekwangia histidinii sp. nov., Ohtaekwangia cretensis sp. nov., Ohtaekwangia indiensis sp. nov., Ohtaekwangia reichenbachii sp. nov. from diverse environment.</title>
        <authorList>
            <person name="Octaviana S."/>
        </authorList>
    </citation>
    <scope>NUCLEOTIDE SEQUENCE [LARGE SCALE GENOMIC DNA]</scope>
    <source>
        <strain evidence="2 3">PWU4</strain>
    </source>
</reference>
<dbReference type="InterPro" id="IPR011467">
    <property type="entry name" value="DUF1573"/>
</dbReference>
<name>A0AAP2GMG3_9BACT</name>
<comment type="caution">
    <text evidence="2">The sequence shown here is derived from an EMBL/GenBank/DDBJ whole genome shotgun (WGS) entry which is preliminary data.</text>
</comment>
<evidence type="ECO:0000256" key="1">
    <source>
        <dbReference type="SAM" id="SignalP"/>
    </source>
</evidence>
<proteinExistence type="predicted"/>
<keyword evidence="1" id="KW-0732">Signal</keyword>
<dbReference type="PANTHER" id="PTHR37833:SF1">
    <property type="entry name" value="SIGNAL PEPTIDE PROTEIN"/>
    <property type="match status" value="1"/>
</dbReference>
<dbReference type="Proteomes" id="UP001319200">
    <property type="component" value="Unassembled WGS sequence"/>
</dbReference>
<organism evidence="2 3">
    <name type="scientific">Chryseosolibacter histidini</name>
    <dbReference type="NCBI Taxonomy" id="2782349"/>
    <lineage>
        <taxon>Bacteria</taxon>
        <taxon>Pseudomonadati</taxon>
        <taxon>Bacteroidota</taxon>
        <taxon>Cytophagia</taxon>
        <taxon>Cytophagales</taxon>
        <taxon>Chryseotaleaceae</taxon>
        <taxon>Chryseosolibacter</taxon>
    </lineage>
</organism>
<protein>
    <submittedName>
        <fullName evidence="2">DUF1573 domain-containing protein</fullName>
    </submittedName>
</protein>
<feature type="signal peptide" evidence="1">
    <location>
        <begin position="1"/>
        <end position="19"/>
    </location>
</feature>
<dbReference type="AlphaFoldDB" id="A0AAP2GMG3"/>
<dbReference type="InterPro" id="IPR013783">
    <property type="entry name" value="Ig-like_fold"/>
</dbReference>
<dbReference type="Gene3D" id="2.60.40.10">
    <property type="entry name" value="Immunoglobulins"/>
    <property type="match status" value="1"/>
</dbReference>
<evidence type="ECO:0000313" key="3">
    <source>
        <dbReference type="Proteomes" id="UP001319200"/>
    </source>
</evidence>
<dbReference type="PANTHER" id="PTHR37833">
    <property type="entry name" value="LIPOPROTEIN-RELATED"/>
    <property type="match status" value="1"/>
</dbReference>
<dbReference type="Pfam" id="PF07610">
    <property type="entry name" value="DUF1573"/>
    <property type="match status" value="1"/>
</dbReference>
<feature type="chain" id="PRO_5043043222" evidence="1">
    <location>
        <begin position="20"/>
        <end position="142"/>
    </location>
</feature>
<accession>A0AAP2GMG3</accession>
<sequence>MRKYLFLVFVIGLAGQALAQTTTQTPEKKDGAVITFEKKTHDFGDIIQGDKVEHTFYFTNTGNEPLIITNVQVTCGCTTPKGWPRDPIPPGGKGELTVSFNSAGKSGRQNKPVTIISNAVNADGSQISFTTNVLEKNTNPQR</sequence>
<gene>
    <name evidence="2" type="ORF">KK083_30335</name>
</gene>
<keyword evidence="3" id="KW-1185">Reference proteome</keyword>
<evidence type="ECO:0000313" key="2">
    <source>
        <dbReference type="EMBL" id="MBT1701229.1"/>
    </source>
</evidence>
<dbReference type="RefSeq" id="WP_254169914.1">
    <property type="nucleotide sequence ID" value="NZ_JAHESF010000061.1"/>
</dbReference>